<keyword evidence="3" id="KW-1185">Reference proteome</keyword>
<comment type="caution">
    <text evidence="2">The sequence shown here is derived from an EMBL/GenBank/DDBJ whole genome shotgun (WGS) entry which is preliminary data.</text>
</comment>
<dbReference type="RefSeq" id="WP_143924349.1">
    <property type="nucleotide sequence ID" value="NZ_VLTK01000017.1"/>
</dbReference>
<dbReference type="InterPro" id="IPR036165">
    <property type="entry name" value="YefM-like_sf"/>
</dbReference>
<reference evidence="2 3" key="1">
    <citation type="submission" date="2019-07" db="EMBL/GenBank/DDBJ databases">
        <title>Draft genome sequence of Brevibacterium aurantiacum XU54 isolated from Xinjiang China.</title>
        <authorList>
            <person name="Xu X."/>
        </authorList>
    </citation>
    <scope>NUCLEOTIDE SEQUENCE [LARGE SCALE GENOMIC DNA]</scope>
    <source>
        <strain evidence="2 3">XU54</strain>
    </source>
</reference>
<dbReference type="Gene3D" id="3.40.1620.10">
    <property type="entry name" value="YefM-like domain"/>
    <property type="match status" value="1"/>
</dbReference>
<protein>
    <submittedName>
        <fullName evidence="2">Type II toxin-antitoxin system Phd/YefM family antitoxin</fullName>
    </submittedName>
</protein>
<dbReference type="SUPFAM" id="SSF143120">
    <property type="entry name" value="YefM-like"/>
    <property type="match status" value="1"/>
</dbReference>
<dbReference type="AlphaFoldDB" id="A0A556C544"/>
<evidence type="ECO:0000256" key="1">
    <source>
        <dbReference type="ARBA" id="ARBA00009981"/>
    </source>
</evidence>
<comment type="similarity">
    <text evidence="1">Belongs to the phD/YefM antitoxin family.</text>
</comment>
<proteinExistence type="inferred from homology"/>
<dbReference type="NCBIfam" id="TIGR01552">
    <property type="entry name" value="phd_fam"/>
    <property type="match status" value="1"/>
</dbReference>
<gene>
    <name evidence="2" type="ORF">FO013_20145</name>
</gene>
<sequence>MTNLTITEASKTGISGLVSSAESGEEVTLSRHGEPVAAVVSTHELAGLREDRESLNAAALVMARIATDSGTRTDLDQAMEYFGIERADLEAEIDAGHHTL</sequence>
<organism evidence="2 3">
    <name type="scientific">Brevibacterium aurantiacum</name>
    <dbReference type="NCBI Taxonomy" id="273384"/>
    <lineage>
        <taxon>Bacteria</taxon>
        <taxon>Bacillati</taxon>
        <taxon>Actinomycetota</taxon>
        <taxon>Actinomycetes</taxon>
        <taxon>Micrococcales</taxon>
        <taxon>Brevibacteriaceae</taxon>
        <taxon>Brevibacterium</taxon>
    </lineage>
</organism>
<dbReference type="Proteomes" id="UP000316406">
    <property type="component" value="Unassembled WGS sequence"/>
</dbReference>
<dbReference type="EMBL" id="VLTK01000017">
    <property type="protein sequence ID" value="TSI12446.1"/>
    <property type="molecule type" value="Genomic_DNA"/>
</dbReference>
<name>A0A556C544_BREAU</name>
<dbReference type="OrthoDB" id="3699537at2"/>
<accession>A0A556C544</accession>
<evidence type="ECO:0000313" key="3">
    <source>
        <dbReference type="Proteomes" id="UP000316406"/>
    </source>
</evidence>
<evidence type="ECO:0000313" key="2">
    <source>
        <dbReference type="EMBL" id="TSI12446.1"/>
    </source>
</evidence>